<dbReference type="RefSeq" id="WP_050975963.1">
    <property type="nucleotide sequence ID" value="NZ_CGVP01000029.1"/>
</dbReference>
<evidence type="ECO:0000313" key="2">
    <source>
        <dbReference type="Proteomes" id="UP000285038"/>
    </source>
</evidence>
<keyword evidence="2" id="KW-1185">Reference proteome</keyword>
<dbReference type="EMBL" id="RAHZ01000011">
    <property type="protein sequence ID" value="RJY14591.1"/>
    <property type="molecule type" value="Genomic_DNA"/>
</dbReference>
<proteinExistence type="predicted"/>
<reference evidence="1 2" key="1">
    <citation type="submission" date="2018-09" db="EMBL/GenBank/DDBJ databases">
        <authorList>
            <person name="Handem S."/>
        </authorList>
    </citation>
    <scope>NUCLEOTIDE SEQUENCE [LARGE SCALE GENOMIC DNA]</scope>
    <source>
        <strain evidence="1 2">Spain2270</strain>
    </source>
</reference>
<dbReference type="InterPro" id="IPR054263">
    <property type="entry name" value="DUF6994"/>
</dbReference>
<dbReference type="Proteomes" id="UP000285038">
    <property type="component" value="Unassembled WGS sequence"/>
</dbReference>
<protein>
    <recommendedName>
        <fullName evidence="3">DUF2971 domain-containing protein</fullName>
    </recommendedName>
</protein>
<evidence type="ECO:0000313" key="1">
    <source>
        <dbReference type="EMBL" id="RJY14591.1"/>
    </source>
</evidence>
<organism evidence="1 2">
    <name type="scientific">Streptococcus pseudopneumoniae</name>
    <dbReference type="NCBI Taxonomy" id="257758"/>
    <lineage>
        <taxon>Bacteria</taxon>
        <taxon>Bacillati</taxon>
        <taxon>Bacillota</taxon>
        <taxon>Bacilli</taxon>
        <taxon>Lactobacillales</taxon>
        <taxon>Streptococcaceae</taxon>
        <taxon>Streptococcus</taxon>
    </lineage>
</organism>
<gene>
    <name evidence="1" type="ORF">D6867_02235</name>
</gene>
<dbReference type="Pfam" id="PF22507">
    <property type="entry name" value="DUF6994"/>
    <property type="match status" value="1"/>
</dbReference>
<comment type="caution">
    <text evidence="1">The sequence shown here is derived from an EMBL/GenBank/DDBJ whole genome shotgun (WGS) entry which is preliminary data.</text>
</comment>
<accession>A0ABX9PB70</accession>
<evidence type="ECO:0008006" key="3">
    <source>
        <dbReference type="Google" id="ProtNLM"/>
    </source>
</evidence>
<name>A0ABX9PB70_9STRE</name>
<sequence length="263" mass="31099">MKFKNYLFDLYPYFPKGFSLYNRKDPDVCSKALYDDLCKMFFDDDSKEKLKITSVCNKCQNFGNGDFYTLFIDKDKYKYLLSSDYIGASIYWARKAGLNDRIILDHLSISRTIGGHILFPRGGGKSETVNTARGGKPRIKNGIYKGYYDRFDLTLYAIKEWFAGNNNSKIDYAIENYREWFELFFDDDNCKNGFEKFVEFFKLEGFIYEQNKIIDLIKSDLENNQVVFLDKEDIRIASTEEEYIRYMKNLNIIILERTKKILL</sequence>